<dbReference type="RefSeq" id="WP_187465538.1">
    <property type="nucleotide sequence ID" value="NZ_JACSIT010000067.1"/>
</dbReference>
<evidence type="ECO:0000313" key="12">
    <source>
        <dbReference type="EMBL" id="MBC6993427.1"/>
    </source>
</evidence>
<dbReference type="InterPro" id="IPR013815">
    <property type="entry name" value="ATP_grasp_subdomain_1"/>
</dbReference>
<evidence type="ECO:0000256" key="10">
    <source>
        <dbReference type="PROSITE-ProRule" id="PRU00409"/>
    </source>
</evidence>
<dbReference type="Pfam" id="PF08443">
    <property type="entry name" value="RimK"/>
    <property type="match status" value="1"/>
</dbReference>
<keyword evidence="8" id="KW-0648">Protein biosynthesis</keyword>
<dbReference type="NCBIfam" id="TIGR00768">
    <property type="entry name" value="rimK_fam"/>
    <property type="match status" value="1"/>
</dbReference>
<evidence type="ECO:0000259" key="11">
    <source>
        <dbReference type="PROSITE" id="PS50975"/>
    </source>
</evidence>
<dbReference type="PROSITE" id="PS50975">
    <property type="entry name" value="ATP_GRASP"/>
    <property type="match status" value="1"/>
</dbReference>
<dbReference type="InterPro" id="IPR041107">
    <property type="entry name" value="Rimk_N"/>
</dbReference>
<dbReference type="SUPFAM" id="SSF56059">
    <property type="entry name" value="Glutathione synthetase ATP-binding domain-like"/>
    <property type="match status" value="1"/>
</dbReference>
<dbReference type="PANTHER" id="PTHR21621:SF7">
    <property type="entry name" value="RIBOSOMAL PROTEIN BS6--L-GLUTAMATE LIGASE"/>
    <property type="match status" value="1"/>
</dbReference>
<dbReference type="Pfam" id="PF18030">
    <property type="entry name" value="Rimk_N"/>
    <property type="match status" value="1"/>
</dbReference>
<evidence type="ECO:0000256" key="3">
    <source>
        <dbReference type="ARBA" id="ARBA00022598"/>
    </source>
</evidence>
<evidence type="ECO:0000256" key="6">
    <source>
        <dbReference type="ARBA" id="ARBA00022840"/>
    </source>
</evidence>
<protein>
    <submittedName>
        <fullName evidence="12">RimK family alpha-L-glutamate ligase</fullName>
    </submittedName>
</protein>
<dbReference type="Gene3D" id="3.30.470.20">
    <property type="entry name" value="ATP-grasp fold, B domain"/>
    <property type="match status" value="1"/>
</dbReference>
<keyword evidence="3 12" id="KW-0436">Ligase</keyword>
<evidence type="ECO:0000256" key="9">
    <source>
        <dbReference type="ARBA" id="ARBA00023211"/>
    </source>
</evidence>
<dbReference type="Proteomes" id="UP000650081">
    <property type="component" value="Unassembled WGS sequence"/>
</dbReference>
<proteinExistence type="predicted"/>
<keyword evidence="9" id="KW-0464">Manganese</keyword>
<dbReference type="GO" id="GO:0018169">
    <property type="term" value="F:ribosomal S6-glutamic acid ligase activity"/>
    <property type="evidence" value="ECO:0007669"/>
    <property type="project" value="TreeGrafter"/>
</dbReference>
<evidence type="ECO:0000256" key="7">
    <source>
        <dbReference type="ARBA" id="ARBA00022842"/>
    </source>
</evidence>
<gene>
    <name evidence="12" type="ORF">H9S92_04590</name>
</gene>
<keyword evidence="6 10" id="KW-0067">ATP-binding</keyword>
<evidence type="ECO:0000256" key="5">
    <source>
        <dbReference type="ARBA" id="ARBA00022741"/>
    </source>
</evidence>
<evidence type="ECO:0000313" key="13">
    <source>
        <dbReference type="Proteomes" id="UP000650081"/>
    </source>
</evidence>
<sequence length="292" mass="31610">MRISVFSRGPNLYSTSRIVAEGRKRGHRMEVVDHAYCSPSLYGVKTALLVDGRPLQLPKVAIPRIGANITHRGAAIIRQLDVLGVPHTLSADALLLARDKMGCLQTLARHDLPVPRTILCFTLREARIAALGMGKWPVVVKLLESTHGVGVALAKSLFELEQISEGFLQFQDRIIVQEFIGESKGCDIRAFVVGDRIVAAMERRAVDGEFRANIHRGATARAVHLSAEDEALCLRAAAVIGVEIAGVDLIPSHQGHLLMEVNASPGLEGIEAATRIDIAGEIIEYAVKKAKA</sequence>
<comment type="cofactor">
    <cofactor evidence="1">
        <name>Mn(2+)</name>
        <dbReference type="ChEBI" id="CHEBI:29035"/>
    </cofactor>
</comment>
<keyword evidence="4" id="KW-0479">Metal-binding</keyword>
<dbReference type="GO" id="GO:0006412">
    <property type="term" value="P:translation"/>
    <property type="evidence" value="ECO:0007669"/>
    <property type="project" value="UniProtKB-KW"/>
</dbReference>
<dbReference type="AlphaFoldDB" id="A0A923PMU6"/>
<dbReference type="InterPro" id="IPR011761">
    <property type="entry name" value="ATP-grasp"/>
</dbReference>
<comment type="cofactor">
    <cofactor evidence="2">
        <name>Mg(2+)</name>
        <dbReference type="ChEBI" id="CHEBI:18420"/>
    </cofactor>
</comment>
<evidence type="ECO:0000256" key="2">
    <source>
        <dbReference type="ARBA" id="ARBA00001946"/>
    </source>
</evidence>
<evidence type="ECO:0000256" key="8">
    <source>
        <dbReference type="ARBA" id="ARBA00022917"/>
    </source>
</evidence>
<dbReference type="GO" id="GO:0005737">
    <property type="term" value="C:cytoplasm"/>
    <property type="evidence" value="ECO:0007669"/>
    <property type="project" value="TreeGrafter"/>
</dbReference>
<comment type="caution">
    <text evidence="12">The sequence shown here is derived from an EMBL/GenBank/DDBJ whole genome shotgun (WGS) entry which is preliminary data.</text>
</comment>
<dbReference type="GO" id="GO:0005524">
    <property type="term" value="F:ATP binding"/>
    <property type="evidence" value="ECO:0007669"/>
    <property type="project" value="UniProtKB-UniRule"/>
</dbReference>
<keyword evidence="13" id="KW-1185">Reference proteome</keyword>
<dbReference type="InterPro" id="IPR004666">
    <property type="entry name" value="Rp_bS6_RimK/Lys_biosynth_LsyX"/>
</dbReference>
<accession>A0A923PMU6</accession>
<keyword evidence="5 10" id="KW-0547">Nucleotide-binding</keyword>
<dbReference type="InterPro" id="IPR013651">
    <property type="entry name" value="ATP-grasp_RimK-type"/>
</dbReference>
<dbReference type="EMBL" id="JACSIT010000067">
    <property type="protein sequence ID" value="MBC6993427.1"/>
    <property type="molecule type" value="Genomic_DNA"/>
</dbReference>
<name>A0A923PMU6_9BACT</name>
<dbReference type="GO" id="GO:0009432">
    <property type="term" value="P:SOS response"/>
    <property type="evidence" value="ECO:0007669"/>
    <property type="project" value="TreeGrafter"/>
</dbReference>
<evidence type="ECO:0000256" key="1">
    <source>
        <dbReference type="ARBA" id="ARBA00001936"/>
    </source>
</evidence>
<dbReference type="Gene3D" id="3.40.50.20">
    <property type="match status" value="1"/>
</dbReference>
<keyword evidence="7" id="KW-0460">Magnesium</keyword>
<dbReference type="PANTHER" id="PTHR21621">
    <property type="entry name" value="RIBOSOMAL PROTEIN S6 MODIFICATION PROTEIN"/>
    <property type="match status" value="1"/>
</dbReference>
<dbReference type="Gene3D" id="3.30.1490.20">
    <property type="entry name" value="ATP-grasp fold, A domain"/>
    <property type="match status" value="1"/>
</dbReference>
<organism evidence="12 13">
    <name type="scientific">Neolewinella lacunae</name>
    <dbReference type="NCBI Taxonomy" id="1517758"/>
    <lineage>
        <taxon>Bacteria</taxon>
        <taxon>Pseudomonadati</taxon>
        <taxon>Bacteroidota</taxon>
        <taxon>Saprospiria</taxon>
        <taxon>Saprospirales</taxon>
        <taxon>Lewinellaceae</taxon>
        <taxon>Neolewinella</taxon>
    </lineage>
</organism>
<reference evidence="12" key="1">
    <citation type="submission" date="2020-08" db="EMBL/GenBank/DDBJ databases">
        <title>Lewinella bacteria from marine environments.</title>
        <authorList>
            <person name="Zhong Y."/>
        </authorList>
    </citation>
    <scope>NUCLEOTIDE SEQUENCE</scope>
    <source>
        <strain evidence="12">KCTC 42187</strain>
    </source>
</reference>
<dbReference type="GO" id="GO:0046872">
    <property type="term" value="F:metal ion binding"/>
    <property type="evidence" value="ECO:0007669"/>
    <property type="project" value="UniProtKB-KW"/>
</dbReference>
<evidence type="ECO:0000256" key="4">
    <source>
        <dbReference type="ARBA" id="ARBA00022723"/>
    </source>
</evidence>
<feature type="domain" description="ATP-grasp" evidence="11">
    <location>
        <begin position="104"/>
        <end position="287"/>
    </location>
</feature>